<feature type="region of interest" description="Disordered" evidence="1">
    <location>
        <begin position="104"/>
        <end position="182"/>
    </location>
</feature>
<keyword evidence="2" id="KW-1133">Transmembrane helix</keyword>
<dbReference type="KEGG" id="val:VDBG_02560"/>
<dbReference type="Proteomes" id="UP000008698">
    <property type="component" value="Unassembled WGS sequence"/>
</dbReference>
<dbReference type="HOGENOM" id="CLU_1246185_0_0_1"/>
<dbReference type="EMBL" id="DS985216">
    <property type="protein sequence ID" value="EEY16451.1"/>
    <property type="molecule type" value="Genomic_DNA"/>
</dbReference>
<proteinExistence type="predicted"/>
<keyword evidence="2" id="KW-0812">Transmembrane</keyword>
<protein>
    <submittedName>
        <fullName evidence="3">Predicted protein</fullName>
    </submittedName>
</protein>
<organism evidence="4">
    <name type="scientific">Verticillium alfalfae (strain VaMs.102 / ATCC MYA-4576 / FGSC 10136)</name>
    <name type="common">Verticillium wilt of alfalfa</name>
    <name type="synonym">Verticillium albo-atrum</name>
    <dbReference type="NCBI Taxonomy" id="526221"/>
    <lineage>
        <taxon>Eukaryota</taxon>
        <taxon>Fungi</taxon>
        <taxon>Dikarya</taxon>
        <taxon>Ascomycota</taxon>
        <taxon>Pezizomycotina</taxon>
        <taxon>Sordariomycetes</taxon>
        <taxon>Hypocreomycetidae</taxon>
        <taxon>Glomerellales</taxon>
        <taxon>Plectosphaerellaceae</taxon>
        <taxon>Verticillium</taxon>
    </lineage>
</organism>
<dbReference type="AlphaFoldDB" id="C9SDW5"/>
<feature type="transmembrane region" description="Helical" evidence="2">
    <location>
        <begin position="74"/>
        <end position="97"/>
    </location>
</feature>
<evidence type="ECO:0000313" key="4">
    <source>
        <dbReference type="Proteomes" id="UP000008698"/>
    </source>
</evidence>
<dbReference type="OMA" id="HINARQE"/>
<feature type="compositionally biased region" description="Low complexity" evidence="1">
    <location>
        <begin position="144"/>
        <end position="153"/>
    </location>
</feature>
<accession>C9SDW5</accession>
<evidence type="ECO:0000313" key="3">
    <source>
        <dbReference type="EMBL" id="EEY16451.1"/>
    </source>
</evidence>
<keyword evidence="2" id="KW-0472">Membrane</keyword>
<keyword evidence="4" id="KW-1185">Reference proteome</keyword>
<evidence type="ECO:0000256" key="2">
    <source>
        <dbReference type="SAM" id="Phobius"/>
    </source>
</evidence>
<gene>
    <name evidence="3" type="ORF">VDBG_02560</name>
</gene>
<sequence>MISTDAVSVTTYEVATATIAARQERVLTQTIRLSTATFVSLFTLGVDSDDDTVGPPTDTMPAPNYDNSLSSAEIGGILGGIVAVVAIALVICFCMTYNRQQRRRRRPPHEYYYDDTTESSDTHTTVPRRQRYVPPPPPRRPTRQSRAQRSQPSMPAPPAPTFKINRGPAWDPKYSGPRRTTR</sequence>
<dbReference type="RefSeq" id="XP_003006421.1">
    <property type="nucleotide sequence ID" value="XM_003006375.1"/>
</dbReference>
<dbReference type="OrthoDB" id="10501640at2759"/>
<dbReference type="eggNOG" id="ENOG502TA64">
    <property type="taxonomic scope" value="Eukaryota"/>
</dbReference>
<reference evidence="4" key="1">
    <citation type="journal article" date="2011" name="PLoS Pathog.">
        <title>Comparative genomics yields insights into niche adaptation of plant vascular wilt pathogens.</title>
        <authorList>
            <person name="Klosterman S.J."/>
            <person name="Subbarao K.V."/>
            <person name="Kang S."/>
            <person name="Veronese P."/>
            <person name="Gold S.E."/>
            <person name="Thomma B.P.H.J."/>
            <person name="Chen Z."/>
            <person name="Henrissat B."/>
            <person name="Lee Y.-H."/>
            <person name="Park J."/>
            <person name="Garcia-Pedrajas M.D."/>
            <person name="Barbara D.J."/>
            <person name="Anchieta A."/>
            <person name="de Jonge R."/>
            <person name="Santhanam P."/>
            <person name="Maruthachalam K."/>
            <person name="Atallah Z."/>
            <person name="Amyotte S.G."/>
            <person name="Paz Z."/>
            <person name="Inderbitzin P."/>
            <person name="Hayes R.J."/>
            <person name="Heiman D.I."/>
            <person name="Young S."/>
            <person name="Zeng Q."/>
            <person name="Engels R."/>
            <person name="Galagan J."/>
            <person name="Cuomo C.A."/>
            <person name="Dobinson K.F."/>
            <person name="Ma L.-J."/>
        </authorList>
    </citation>
    <scope>NUCLEOTIDE SEQUENCE [LARGE SCALE GENOMIC DNA]</scope>
    <source>
        <strain evidence="4">VaMs.102 / ATCC MYA-4576 / FGSC 10136</strain>
    </source>
</reference>
<evidence type="ECO:0000256" key="1">
    <source>
        <dbReference type="SAM" id="MobiDB-lite"/>
    </source>
</evidence>
<dbReference type="GeneID" id="9535472"/>
<name>C9SDW5_VERA1</name>